<feature type="region of interest" description="Disordered" evidence="1">
    <location>
        <begin position="34"/>
        <end position="102"/>
    </location>
</feature>
<dbReference type="Proteomes" id="UP000184335">
    <property type="component" value="Unassembled WGS sequence"/>
</dbReference>
<gene>
    <name evidence="3" type="ORF">SAMN05443429_105146</name>
</gene>
<organism evidence="3 4">
    <name type="scientific">Cruoricaptor ignavus</name>
    <dbReference type="NCBI Taxonomy" id="1118202"/>
    <lineage>
        <taxon>Bacteria</taxon>
        <taxon>Pseudomonadati</taxon>
        <taxon>Bacteroidota</taxon>
        <taxon>Flavobacteriia</taxon>
        <taxon>Flavobacteriales</taxon>
        <taxon>Weeksellaceae</taxon>
        <taxon>Cruoricaptor</taxon>
    </lineage>
</organism>
<evidence type="ECO:0000313" key="3">
    <source>
        <dbReference type="EMBL" id="SHI86313.1"/>
    </source>
</evidence>
<keyword evidence="2" id="KW-0732">Signal</keyword>
<dbReference type="AlphaFoldDB" id="A0A1M6ELI5"/>
<keyword evidence="4" id="KW-1185">Reference proteome</keyword>
<dbReference type="EMBL" id="FQYI01000005">
    <property type="protein sequence ID" value="SHI86313.1"/>
    <property type="molecule type" value="Genomic_DNA"/>
</dbReference>
<protein>
    <submittedName>
        <fullName evidence="3">Uncharacterized protein</fullName>
    </submittedName>
</protein>
<feature type="compositionally biased region" description="Polar residues" evidence="1">
    <location>
        <begin position="35"/>
        <end position="44"/>
    </location>
</feature>
<evidence type="ECO:0000256" key="2">
    <source>
        <dbReference type="SAM" id="SignalP"/>
    </source>
</evidence>
<evidence type="ECO:0000313" key="4">
    <source>
        <dbReference type="Proteomes" id="UP000184335"/>
    </source>
</evidence>
<feature type="compositionally biased region" description="Polar residues" evidence="1">
    <location>
        <begin position="54"/>
        <end position="66"/>
    </location>
</feature>
<feature type="chain" id="PRO_5012974523" evidence="2">
    <location>
        <begin position="29"/>
        <end position="102"/>
    </location>
</feature>
<accession>A0A1M6ELI5</accession>
<feature type="compositionally biased region" description="Polar residues" evidence="1">
    <location>
        <begin position="75"/>
        <end position="87"/>
    </location>
</feature>
<proteinExistence type="predicted"/>
<dbReference type="STRING" id="1118202.SAMN05443429_105146"/>
<evidence type="ECO:0000256" key="1">
    <source>
        <dbReference type="SAM" id="MobiDB-lite"/>
    </source>
</evidence>
<sequence>MRIFAKVFKHKSSVMKKLIFAIALVSVAASCNKPAENQSASEISETAPLPNEATDVNSNLDASGNDRQTEGVDVNATNSGGITNDSTVAAPAQPVDNTGVSR</sequence>
<name>A0A1M6ELI5_9FLAO</name>
<dbReference type="PROSITE" id="PS51257">
    <property type="entry name" value="PROKAR_LIPOPROTEIN"/>
    <property type="match status" value="1"/>
</dbReference>
<reference evidence="3 4" key="1">
    <citation type="submission" date="2016-11" db="EMBL/GenBank/DDBJ databases">
        <authorList>
            <person name="Jaros S."/>
            <person name="Januszkiewicz K."/>
            <person name="Wedrychowicz H."/>
        </authorList>
    </citation>
    <scope>NUCLEOTIDE SEQUENCE [LARGE SCALE GENOMIC DNA]</scope>
    <source>
        <strain evidence="3 4">DSM 25479</strain>
    </source>
</reference>
<feature type="signal peptide" evidence="2">
    <location>
        <begin position="1"/>
        <end position="28"/>
    </location>
</feature>